<organism evidence="3 4">
    <name type="scientific">Nocardiopsis algeriensis</name>
    <dbReference type="NCBI Taxonomy" id="1478215"/>
    <lineage>
        <taxon>Bacteria</taxon>
        <taxon>Bacillati</taxon>
        <taxon>Actinomycetota</taxon>
        <taxon>Actinomycetes</taxon>
        <taxon>Streptosporangiales</taxon>
        <taxon>Nocardiopsidaceae</taxon>
        <taxon>Nocardiopsis</taxon>
    </lineage>
</organism>
<feature type="region of interest" description="Disordered" evidence="1">
    <location>
        <begin position="58"/>
        <end position="93"/>
    </location>
</feature>
<proteinExistence type="predicted"/>
<evidence type="ECO:0008006" key="5">
    <source>
        <dbReference type="Google" id="ProtNLM"/>
    </source>
</evidence>
<dbReference type="AlphaFoldDB" id="A0A841II08"/>
<reference evidence="3 4" key="1">
    <citation type="submission" date="2020-08" db="EMBL/GenBank/DDBJ databases">
        <title>Genomic Encyclopedia of Type Strains, Phase III (KMG-III): the genomes of soil and plant-associated and newly described type strains.</title>
        <authorList>
            <person name="Whitman W."/>
        </authorList>
    </citation>
    <scope>NUCLEOTIDE SEQUENCE [LARGE SCALE GENOMIC DNA]</scope>
    <source>
        <strain evidence="3 4">CECT 8712</strain>
    </source>
</reference>
<evidence type="ECO:0000256" key="2">
    <source>
        <dbReference type="SAM" id="Phobius"/>
    </source>
</evidence>
<accession>A0A841II08</accession>
<evidence type="ECO:0000313" key="3">
    <source>
        <dbReference type="EMBL" id="MBB6118399.1"/>
    </source>
</evidence>
<protein>
    <recommendedName>
        <fullName evidence="5">Alanine and proline-rich secreted protein Apa</fullName>
    </recommendedName>
</protein>
<keyword evidence="2" id="KW-1133">Transmembrane helix</keyword>
<evidence type="ECO:0000256" key="1">
    <source>
        <dbReference type="SAM" id="MobiDB-lite"/>
    </source>
</evidence>
<dbReference type="RefSeq" id="WP_246404286.1">
    <property type="nucleotide sequence ID" value="NZ_JACHJO010000001.1"/>
</dbReference>
<keyword evidence="2" id="KW-0812">Transmembrane</keyword>
<comment type="caution">
    <text evidence="3">The sequence shown here is derived from an EMBL/GenBank/DDBJ whole genome shotgun (WGS) entry which is preliminary data.</text>
</comment>
<gene>
    <name evidence="3" type="ORF">FHS13_000327</name>
</gene>
<dbReference type="Proteomes" id="UP000536604">
    <property type="component" value="Unassembled WGS sequence"/>
</dbReference>
<feature type="transmembrane region" description="Helical" evidence="2">
    <location>
        <begin position="30"/>
        <end position="52"/>
    </location>
</feature>
<keyword evidence="2" id="KW-0472">Membrane</keyword>
<keyword evidence="4" id="KW-1185">Reference proteome</keyword>
<feature type="region of interest" description="Disordered" evidence="1">
    <location>
        <begin position="1"/>
        <end position="22"/>
    </location>
</feature>
<sequence>MYPDDRDSAGESRGVRTDARGEGTARKVTLAVALVVTFAFLLVTAVGIGWFLSDDGPLSDEGTASDSESPGAAAPEAGGGGGEGTLTDPRAGLSYPLPGDGWVRAGDDEVPSGYTSYVVLGDPEDPDAFIVTGARELNAVEPLPVAGARLAVEAMAGLASDLGSLGLGPSGPLEVDGVPAFQATLESDEADGAYGRFLLLEPEDGAGAFVLGLNPNGGDAATEAIDAAFASVSLL</sequence>
<name>A0A841II08_9ACTN</name>
<dbReference type="EMBL" id="JACHJO010000001">
    <property type="protein sequence ID" value="MBB6118399.1"/>
    <property type="molecule type" value="Genomic_DNA"/>
</dbReference>
<evidence type="ECO:0000313" key="4">
    <source>
        <dbReference type="Proteomes" id="UP000536604"/>
    </source>
</evidence>